<dbReference type="PANTHER" id="PTHR43767:SF10">
    <property type="entry name" value="SURFACTIN SYNTHASE SUBUNIT 1"/>
    <property type="match status" value="1"/>
</dbReference>
<accession>A0ABR5J3W1</accession>
<dbReference type="PANTHER" id="PTHR43767">
    <property type="entry name" value="LONG-CHAIN-FATTY-ACID--COA LIGASE"/>
    <property type="match status" value="1"/>
</dbReference>
<organism evidence="2 3">
    <name type="scientific">Streptomyces varsoviensis</name>
    <dbReference type="NCBI Taxonomy" id="67373"/>
    <lineage>
        <taxon>Bacteria</taxon>
        <taxon>Bacillati</taxon>
        <taxon>Actinomycetota</taxon>
        <taxon>Actinomycetes</taxon>
        <taxon>Kitasatosporales</taxon>
        <taxon>Streptomycetaceae</taxon>
        <taxon>Streptomyces</taxon>
    </lineage>
</organism>
<dbReference type="Proteomes" id="UP000037020">
    <property type="component" value="Unassembled WGS sequence"/>
</dbReference>
<evidence type="ECO:0000313" key="3">
    <source>
        <dbReference type="Proteomes" id="UP000037020"/>
    </source>
</evidence>
<dbReference type="Pfam" id="PF13193">
    <property type="entry name" value="AMP-binding_C"/>
    <property type="match status" value="1"/>
</dbReference>
<dbReference type="InterPro" id="IPR025110">
    <property type="entry name" value="AMP-bd_C"/>
</dbReference>
<comment type="caution">
    <text evidence="2">The sequence shown here is derived from an EMBL/GenBank/DDBJ whole genome shotgun (WGS) entry which is preliminary data.</text>
</comment>
<dbReference type="InterPro" id="IPR045851">
    <property type="entry name" value="AMP-bd_C_sf"/>
</dbReference>
<evidence type="ECO:0000313" key="2">
    <source>
        <dbReference type="EMBL" id="KOG87821.1"/>
    </source>
</evidence>
<keyword evidence="3" id="KW-1185">Reference proteome</keyword>
<dbReference type="SUPFAM" id="SSF56801">
    <property type="entry name" value="Acetyl-CoA synthetase-like"/>
    <property type="match status" value="1"/>
</dbReference>
<feature type="domain" description="AMP-binding enzyme C-terminal" evidence="1">
    <location>
        <begin position="31"/>
        <end position="112"/>
    </location>
</feature>
<proteinExistence type="predicted"/>
<name>A0ABR5J3W1_9ACTN</name>
<reference evidence="2 3" key="1">
    <citation type="submission" date="2015-07" db="EMBL/GenBank/DDBJ databases">
        <authorList>
            <person name="Ju K.-S."/>
            <person name="Doroghazi J.R."/>
            <person name="Metcalf W.W."/>
        </authorList>
    </citation>
    <scope>NUCLEOTIDE SEQUENCE [LARGE SCALE GENOMIC DNA]</scope>
    <source>
        <strain evidence="2 3">NRRL B-3589</strain>
    </source>
</reference>
<sequence>MGRLDADGRLYVTDRRSDVFKRDNELVAPAEVEEAVAAHPAVRECAVFGHPDPFSGQVPHALIALREPPRDAAGRQHVADAVRAFADARLAVYQRIGHVTVVDAVPRSRNGKVQRRALREQFAPADAAPLAPLLTVPTATATA</sequence>
<dbReference type="Gene3D" id="3.30.300.30">
    <property type="match status" value="1"/>
</dbReference>
<evidence type="ECO:0000259" key="1">
    <source>
        <dbReference type="Pfam" id="PF13193"/>
    </source>
</evidence>
<gene>
    <name evidence="2" type="ORF">ADK38_23305</name>
</gene>
<dbReference type="InterPro" id="IPR050237">
    <property type="entry name" value="ATP-dep_AMP-bd_enzyme"/>
</dbReference>
<dbReference type="EMBL" id="LGUT01002016">
    <property type="protein sequence ID" value="KOG87821.1"/>
    <property type="molecule type" value="Genomic_DNA"/>
</dbReference>
<protein>
    <recommendedName>
        <fullName evidence="1">AMP-binding enzyme C-terminal domain-containing protein</fullName>
    </recommendedName>
</protein>